<evidence type="ECO:0000313" key="1">
    <source>
        <dbReference type="EMBL" id="OKL45593.1"/>
    </source>
</evidence>
<evidence type="ECO:0000313" key="2">
    <source>
        <dbReference type="Proteomes" id="UP000185783"/>
    </source>
</evidence>
<dbReference type="AlphaFoldDB" id="A0A1U7JLH6"/>
<dbReference type="InterPro" id="IPR009945">
    <property type="entry name" value="ATPase_inh_sub_z"/>
</dbReference>
<dbReference type="Proteomes" id="UP000185783">
    <property type="component" value="Unassembled WGS sequence"/>
</dbReference>
<dbReference type="PIRSF" id="PIRSF031780">
    <property type="entry name" value="UCP031780"/>
    <property type="match status" value="1"/>
</dbReference>
<dbReference type="Gene3D" id="1.10.790.20">
    <property type="entry name" value="Domain of unknown function DUF1476"/>
    <property type="match status" value="1"/>
</dbReference>
<dbReference type="InterPro" id="IPR038293">
    <property type="entry name" value="ATPase_inh_sub_z_sf"/>
</dbReference>
<dbReference type="OrthoDB" id="9810387at2"/>
<gene>
    <name evidence="1" type="ORF">A3843_02665</name>
</gene>
<dbReference type="STRING" id="197461.A3843_02665"/>
<comment type="caution">
    <text evidence="1">The sequence shown here is derived from an EMBL/GenBank/DDBJ whole genome shotgun (WGS) entry which is preliminary data.</text>
</comment>
<keyword evidence="2" id="KW-1185">Reference proteome</keyword>
<reference evidence="1 2" key="1">
    <citation type="submission" date="2016-03" db="EMBL/GenBank/DDBJ databases">
        <title>Genome sequence of Nesiotobacter sp. nov., a moderately halophilic alphaproteobacterium isolated from the Yellow Sea, China.</title>
        <authorList>
            <person name="Zhang G."/>
            <person name="Zhang R."/>
        </authorList>
    </citation>
    <scope>NUCLEOTIDE SEQUENCE [LARGE SCALE GENOMIC DNA]</scope>
    <source>
        <strain evidence="1 2">WB1-6</strain>
    </source>
</reference>
<evidence type="ECO:0008006" key="3">
    <source>
        <dbReference type="Google" id="ProtNLM"/>
    </source>
</evidence>
<organism evidence="1 2">
    <name type="scientific">Pseudovibrio exalbescens</name>
    <dbReference type="NCBI Taxonomy" id="197461"/>
    <lineage>
        <taxon>Bacteria</taxon>
        <taxon>Pseudomonadati</taxon>
        <taxon>Pseudomonadota</taxon>
        <taxon>Alphaproteobacteria</taxon>
        <taxon>Hyphomicrobiales</taxon>
        <taxon>Stappiaceae</taxon>
        <taxon>Pseudovibrio</taxon>
    </lineage>
</organism>
<dbReference type="Pfam" id="PF07345">
    <property type="entry name" value="ATPaseInh_sub_z"/>
    <property type="match status" value="1"/>
</dbReference>
<protein>
    <recommendedName>
        <fullName evidence="3">DUF1476 domain-containing protein</fullName>
    </recommendedName>
</protein>
<dbReference type="EMBL" id="LVVZ01000005">
    <property type="protein sequence ID" value="OKL45593.1"/>
    <property type="molecule type" value="Genomic_DNA"/>
</dbReference>
<name>A0A1U7JLH6_9HYPH</name>
<proteinExistence type="predicted"/>
<sequence length="107" mass="12120">MTTFDERKEGFEHGFALGSELAFKAKARRNQMVGLWAAEKLGLDAKEADAYASEMIALHLKPDAEDNVFKRIVADFEKAGVQQSHHQIRRTMMQLQVEAEKLVRESA</sequence>
<dbReference type="RefSeq" id="WP_028480241.1">
    <property type="nucleotide sequence ID" value="NZ_LVVZ01000005.1"/>
</dbReference>
<accession>A0A1U7JLH6</accession>